<dbReference type="AlphaFoldDB" id="A0A9N9QZE1"/>
<dbReference type="GO" id="GO:0006281">
    <property type="term" value="P:DNA repair"/>
    <property type="evidence" value="ECO:0007669"/>
    <property type="project" value="InterPro"/>
</dbReference>
<dbReference type="GO" id="GO:0000077">
    <property type="term" value="P:DNA damage checkpoint signaling"/>
    <property type="evidence" value="ECO:0007669"/>
    <property type="project" value="TreeGrafter"/>
</dbReference>
<dbReference type="InterPro" id="IPR004582">
    <property type="entry name" value="Checkpoint_prot_Rad17_Rad24"/>
</dbReference>
<evidence type="ECO:0000256" key="3">
    <source>
        <dbReference type="ARBA" id="ARBA00022741"/>
    </source>
</evidence>
<organism evidence="10 11">
    <name type="scientific">Diatraea saccharalis</name>
    <name type="common">sugarcane borer</name>
    <dbReference type="NCBI Taxonomy" id="40085"/>
    <lineage>
        <taxon>Eukaryota</taxon>
        <taxon>Metazoa</taxon>
        <taxon>Ecdysozoa</taxon>
        <taxon>Arthropoda</taxon>
        <taxon>Hexapoda</taxon>
        <taxon>Insecta</taxon>
        <taxon>Pterygota</taxon>
        <taxon>Neoptera</taxon>
        <taxon>Endopterygota</taxon>
        <taxon>Lepidoptera</taxon>
        <taxon>Glossata</taxon>
        <taxon>Ditrysia</taxon>
        <taxon>Pyraloidea</taxon>
        <taxon>Crambidae</taxon>
        <taxon>Crambinae</taxon>
        <taxon>Diatraea</taxon>
    </lineage>
</organism>
<keyword evidence="4" id="KW-0227">DNA damage</keyword>
<evidence type="ECO:0000259" key="9">
    <source>
        <dbReference type="SMART" id="SM00382"/>
    </source>
</evidence>
<dbReference type="SUPFAM" id="SSF52540">
    <property type="entry name" value="P-loop containing nucleoside triphosphate hydrolases"/>
    <property type="match status" value="1"/>
</dbReference>
<dbReference type="InterPro" id="IPR027417">
    <property type="entry name" value="P-loop_NTPase"/>
</dbReference>
<dbReference type="Gene3D" id="3.40.50.300">
    <property type="entry name" value="P-loop containing nucleotide triphosphate hydrolases"/>
    <property type="match status" value="1"/>
</dbReference>
<feature type="domain" description="AAA+ ATPase" evidence="9">
    <location>
        <begin position="70"/>
        <end position="213"/>
    </location>
</feature>
<dbReference type="OrthoDB" id="10265971at2759"/>
<dbReference type="InterPro" id="IPR003593">
    <property type="entry name" value="AAA+_ATPase"/>
</dbReference>
<dbReference type="GO" id="GO:0005524">
    <property type="term" value="F:ATP binding"/>
    <property type="evidence" value="ECO:0007669"/>
    <property type="project" value="UniProtKB-KW"/>
</dbReference>
<evidence type="ECO:0000256" key="6">
    <source>
        <dbReference type="ARBA" id="ARBA00023242"/>
    </source>
</evidence>
<comment type="subcellular location">
    <subcellularLocation>
        <location evidence="1">Nucleus</location>
    </subcellularLocation>
</comment>
<keyword evidence="7" id="KW-0131">Cell cycle</keyword>
<name>A0A9N9QZE1_9NEOP</name>
<keyword evidence="6" id="KW-0539">Nucleus</keyword>
<evidence type="ECO:0000256" key="8">
    <source>
        <dbReference type="SAM" id="MobiDB-lite"/>
    </source>
</evidence>
<comment type="similarity">
    <text evidence="2">Belongs to the rad17/RAD24 family.</text>
</comment>
<dbReference type="GO" id="GO:0005634">
    <property type="term" value="C:nucleus"/>
    <property type="evidence" value="ECO:0007669"/>
    <property type="project" value="UniProtKB-SubCell"/>
</dbReference>
<evidence type="ECO:0000256" key="4">
    <source>
        <dbReference type="ARBA" id="ARBA00022763"/>
    </source>
</evidence>
<evidence type="ECO:0000256" key="2">
    <source>
        <dbReference type="ARBA" id="ARBA00006168"/>
    </source>
</evidence>
<dbReference type="EMBL" id="OU893347">
    <property type="protein sequence ID" value="CAG9786694.1"/>
    <property type="molecule type" value="Genomic_DNA"/>
</dbReference>
<dbReference type="GO" id="GO:0003682">
    <property type="term" value="F:chromatin binding"/>
    <property type="evidence" value="ECO:0007669"/>
    <property type="project" value="TreeGrafter"/>
</dbReference>
<protein>
    <recommendedName>
        <fullName evidence="9">AAA+ ATPase domain-containing protein</fullName>
    </recommendedName>
</protein>
<dbReference type="PANTHER" id="PTHR12172">
    <property type="entry name" value="CELL CYCLE CHECKPOINT PROTEIN RAD17"/>
    <property type="match status" value="1"/>
</dbReference>
<feature type="region of interest" description="Disordered" evidence="8">
    <location>
        <begin position="1"/>
        <end position="21"/>
    </location>
</feature>
<evidence type="ECO:0000256" key="7">
    <source>
        <dbReference type="ARBA" id="ARBA00023306"/>
    </source>
</evidence>
<keyword evidence="5" id="KW-0067">ATP-binding</keyword>
<feature type="compositionally biased region" description="Polar residues" evidence="8">
    <location>
        <begin position="1"/>
        <end position="12"/>
    </location>
</feature>
<accession>A0A9N9QZE1</accession>
<dbReference type="PANTHER" id="PTHR12172:SF0">
    <property type="entry name" value="CELL CYCLE CHECKPOINT PROTEIN RAD17"/>
    <property type="match status" value="1"/>
</dbReference>
<sequence>MKPKGQTTTTNIEKTDSTKKKRNVEQNIVNINHKNWMKNFDPKSVDDLAVHNKKIQDIEEWLRITCCNNNSDILLLTGPVGCGKTTTIHMLAKKHNIKVTEWITPLDIEIPSFNGDYEFREKQSTKFLDFILKAANFTSLLDSNSKKIVLVEDFPNTFLKTPSEFTDILNQYKNRAKSPIVFICSDSHTDNKNTASSLFTPSLQEQFQITQIVFNCVSVTGLRSALKRVAELISKNHTSIYNTPTGDMIECVVNSSAGDVRSAVLNLHFACLKGGNCNLETSIVMAKETKTKAAKKKKQTSKFLSIGKDQTVSILHGVGRVLNPKVISVNNSERLSHSPSDIIEQFLGHSSSFVNFLAENYLPHYSSIDHLDKAAGALSDADIMLAEWREKICQEIGLYVAVAGLMLANKAPVSAWNPVRGPKNLKIVYPSPHQFPVLDQNYLHKGRVLATDYKTYLHIICPNN</sequence>
<reference evidence="10" key="2">
    <citation type="submission" date="2022-10" db="EMBL/GenBank/DDBJ databases">
        <authorList>
            <consortium name="ENA_rothamsted_submissions"/>
            <consortium name="culmorum"/>
            <person name="King R."/>
        </authorList>
    </citation>
    <scope>NUCLEOTIDE SEQUENCE</scope>
</reference>
<evidence type="ECO:0000256" key="1">
    <source>
        <dbReference type="ARBA" id="ARBA00004123"/>
    </source>
</evidence>
<proteinExistence type="inferred from homology"/>
<dbReference type="SMART" id="SM00382">
    <property type="entry name" value="AAA"/>
    <property type="match status" value="1"/>
</dbReference>
<evidence type="ECO:0000256" key="5">
    <source>
        <dbReference type="ARBA" id="ARBA00022840"/>
    </source>
</evidence>
<keyword evidence="3" id="KW-0547">Nucleotide-binding</keyword>
<gene>
    <name evidence="10" type="ORF">DIATSA_LOCUS4632</name>
</gene>
<evidence type="ECO:0000313" key="11">
    <source>
        <dbReference type="Proteomes" id="UP001153714"/>
    </source>
</evidence>
<evidence type="ECO:0000313" key="10">
    <source>
        <dbReference type="EMBL" id="CAG9786694.1"/>
    </source>
</evidence>
<dbReference type="GO" id="GO:0033314">
    <property type="term" value="P:mitotic DNA replication checkpoint signaling"/>
    <property type="evidence" value="ECO:0007669"/>
    <property type="project" value="TreeGrafter"/>
</dbReference>
<dbReference type="Proteomes" id="UP001153714">
    <property type="component" value="Chromosome 16"/>
</dbReference>
<keyword evidence="11" id="KW-1185">Reference proteome</keyword>
<reference evidence="10" key="1">
    <citation type="submission" date="2021-12" db="EMBL/GenBank/DDBJ databases">
        <authorList>
            <person name="King R."/>
        </authorList>
    </citation>
    <scope>NUCLEOTIDE SEQUENCE</scope>
</reference>
<dbReference type="Pfam" id="PF03215">
    <property type="entry name" value="Rad17"/>
    <property type="match status" value="1"/>
</dbReference>
<dbReference type="GO" id="GO:0003689">
    <property type="term" value="F:DNA clamp loader activity"/>
    <property type="evidence" value="ECO:0007669"/>
    <property type="project" value="TreeGrafter"/>
</dbReference>